<proteinExistence type="predicted"/>
<gene>
    <name evidence="2" type="ORF">DM02DRAFT_660055</name>
</gene>
<keyword evidence="3" id="KW-1185">Reference proteome</keyword>
<dbReference type="InterPro" id="IPR001227">
    <property type="entry name" value="Ac_transferase_dom_sf"/>
</dbReference>
<dbReference type="Proteomes" id="UP000244855">
    <property type="component" value="Unassembled WGS sequence"/>
</dbReference>
<dbReference type="STRING" id="97972.A0A2V1DEF1"/>
<dbReference type="InterPro" id="IPR016035">
    <property type="entry name" value="Acyl_Trfase/lysoPLipase"/>
</dbReference>
<sequence length="132" mass="14232">MSDCFNKVINSLQSYATILQVALIELLCSFNVQLAAVDGHSSEEIAATQRYKIYSFCAGAPSRESAWKIAYYRGIGASMLAKTSGVKGTMMNIGISKHNVQSSFNQIISMLGKCRQTVACVNSTTSVTMSGE</sequence>
<name>A0A2V1DEF1_9PLEO</name>
<keyword evidence="1" id="KW-0808">Transferase</keyword>
<reference evidence="2 3" key="1">
    <citation type="journal article" date="2018" name="Sci. Rep.">
        <title>Comparative genomics provides insights into the lifestyle and reveals functional heterogeneity of dark septate endophytic fungi.</title>
        <authorList>
            <person name="Knapp D.G."/>
            <person name="Nemeth J.B."/>
            <person name="Barry K."/>
            <person name="Hainaut M."/>
            <person name="Henrissat B."/>
            <person name="Johnson J."/>
            <person name="Kuo A."/>
            <person name="Lim J.H.P."/>
            <person name="Lipzen A."/>
            <person name="Nolan M."/>
            <person name="Ohm R.A."/>
            <person name="Tamas L."/>
            <person name="Grigoriev I.V."/>
            <person name="Spatafora J.W."/>
            <person name="Nagy L.G."/>
            <person name="Kovacs G.M."/>
        </authorList>
    </citation>
    <scope>NUCLEOTIDE SEQUENCE [LARGE SCALE GENOMIC DNA]</scope>
    <source>
        <strain evidence="2 3">DSE2036</strain>
    </source>
</reference>
<organism evidence="2 3">
    <name type="scientific">Periconia macrospinosa</name>
    <dbReference type="NCBI Taxonomy" id="97972"/>
    <lineage>
        <taxon>Eukaryota</taxon>
        <taxon>Fungi</taxon>
        <taxon>Dikarya</taxon>
        <taxon>Ascomycota</taxon>
        <taxon>Pezizomycotina</taxon>
        <taxon>Dothideomycetes</taxon>
        <taxon>Pleosporomycetidae</taxon>
        <taxon>Pleosporales</taxon>
        <taxon>Massarineae</taxon>
        <taxon>Periconiaceae</taxon>
        <taxon>Periconia</taxon>
    </lineage>
</organism>
<dbReference type="PANTHER" id="PTHR45681:SF6">
    <property type="entry name" value="POLYKETIDE SYNTHASE 37"/>
    <property type="match status" value="1"/>
</dbReference>
<dbReference type="OrthoDB" id="3799328at2759"/>
<dbReference type="PANTHER" id="PTHR45681">
    <property type="entry name" value="POLYKETIDE SYNTHASE 44-RELATED"/>
    <property type="match status" value="1"/>
</dbReference>
<dbReference type="GO" id="GO:0016740">
    <property type="term" value="F:transferase activity"/>
    <property type="evidence" value="ECO:0007669"/>
    <property type="project" value="UniProtKB-KW"/>
</dbReference>
<evidence type="ECO:0000313" key="3">
    <source>
        <dbReference type="Proteomes" id="UP000244855"/>
    </source>
</evidence>
<dbReference type="InterPro" id="IPR050444">
    <property type="entry name" value="Polyketide_Synthase"/>
</dbReference>
<dbReference type="EMBL" id="KZ805492">
    <property type="protein sequence ID" value="PVH95559.1"/>
    <property type="molecule type" value="Genomic_DNA"/>
</dbReference>
<evidence type="ECO:0000313" key="2">
    <source>
        <dbReference type="EMBL" id="PVH95559.1"/>
    </source>
</evidence>
<dbReference type="Gene3D" id="3.40.366.10">
    <property type="entry name" value="Malonyl-Coenzyme A Acyl Carrier Protein, domain 2"/>
    <property type="match status" value="1"/>
</dbReference>
<evidence type="ECO:0000256" key="1">
    <source>
        <dbReference type="ARBA" id="ARBA00022679"/>
    </source>
</evidence>
<dbReference type="SUPFAM" id="SSF52151">
    <property type="entry name" value="FabD/lysophospholipase-like"/>
    <property type="match status" value="1"/>
</dbReference>
<protein>
    <submittedName>
        <fullName evidence="2">Uncharacterized protein</fullName>
    </submittedName>
</protein>
<dbReference type="AlphaFoldDB" id="A0A2V1DEF1"/>
<accession>A0A2V1DEF1</accession>